<feature type="domain" description="TonB-dependent receptor-like beta-barrel" evidence="13">
    <location>
        <begin position="280"/>
        <end position="754"/>
    </location>
</feature>
<comment type="similarity">
    <text evidence="10 11">Belongs to the TonB-dependent receptor family.</text>
</comment>
<dbReference type="InterPro" id="IPR008969">
    <property type="entry name" value="CarboxyPept-like_regulatory"/>
</dbReference>
<reference evidence="16" key="1">
    <citation type="journal article" date="2019" name="Int. J. Syst. Evol. Microbiol.">
        <title>The Global Catalogue of Microorganisms (GCM) 10K type strain sequencing project: providing services to taxonomists for standard genome sequencing and annotation.</title>
        <authorList>
            <consortium name="The Broad Institute Genomics Platform"/>
            <consortium name="The Broad Institute Genome Sequencing Center for Infectious Disease"/>
            <person name="Wu L."/>
            <person name="Ma J."/>
        </authorList>
    </citation>
    <scope>NUCLEOTIDE SEQUENCE [LARGE SCALE GENOMIC DNA]</scope>
    <source>
        <strain evidence="16">CGMCC 4.7466</strain>
    </source>
</reference>
<dbReference type="Gene3D" id="2.60.40.1120">
    <property type="entry name" value="Carboxypeptidase-like, regulatory domain"/>
    <property type="match status" value="1"/>
</dbReference>
<evidence type="ECO:0000313" key="16">
    <source>
        <dbReference type="Proteomes" id="UP001595818"/>
    </source>
</evidence>
<protein>
    <submittedName>
        <fullName evidence="15">TonB-dependent receptor</fullName>
    </submittedName>
</protein>
<dbReference type="SUPFAM" id="SSF49464">
    <property type="entry name" value="Carboxypeptidase regulatory domain-like"/>
    <property type="match status" value="1"/>
</dbReference>
<dbReference type="Gene3D" id="2.40.170.20">
    <property type="entry name" value="TonB-dependent receptor, beta-barrel domain"/>
    <property type="match status" value="1"/>
</dbReference>
<dbReference type="SUPFAM" id="SSF56935">
    <property type="entry name" value="Porins"/>
    <property type="match status" value="1"/>
</dbReference>
<feature type="signal peptide" evidence="12">
    <location>
        <begin position="1"/>
        <end position="21"/>
    </location>
</feature>
<dbReference type="Pfam" id="PF13715">
    <property type="entry name" value="CarbopepD_reg_2"/>
    <property type="match status" value="1"/>
</dbReference>
<dbReference type="PANTHER" id="PTHR30069:SF29">
    <property type="entry name" value="HEMOGLOBIN AND HEMOGLOBIN-HAPTOGLOBIN-BINDING PROTEIN 1-RELATED"/>
    <property type="match status" value="1"/>
</dbReference>
<evidence type="ECO:0000256" key="8">
    <source>
        <dbReference type="ARBA" id="ARBA00023170"/>
    </source>
</evidence>
<comment type="subcellular location">
    <subcellularLocation>
        <location evidence="1 10">Cell outer membrane</location>
        <topology evidence="1 10">Multi-pass membrane protein</topology>
    </subcellularLocation>
</comment>
<dbReference type="PROSITE" id="PS52016">
    <property type="entry name" value="TONB_DEPENDENT_REC_3"/>
    <property type="match status" value="1"/>
</dbReference>
<evidence type="ECO:0000256" key="3">
    <source>
        <dbReference type="ARBA" id="ARBA00022452"/>
    </source>
</evidence>
<dbReference type="Pfam" id="PF00593">
    <property type="entry name" value="TonB_dep_Rec_b-barrel"/>
    <property type="match status" value="1"/>
</dbReference>
<evidence type="ECO:0000256" key="12">
    <source>
        <dbReference type="SAM" id="SignalP"/>
    </source>
</evidence>
<dbReference type="InterPro" id="IPR037066">
    <property type="entry name" value="Plug_dom_sf"/>
</dbReference>
<dbReference type="RefSeq" id="WP_377063631.1">
    <property type="nucleotide sequence ID" value="NZ_JBHSJJ010000004.1"/>
</dbReference>
<sequence length="790" mass="89361">MKAAHLLLFFICICFSSSLSAQSDLNLIVRGRILTEKGEGLPAYVQIHELSKGAIADWDGSFTISGLRPGNYHFHFTHMGFRSVTKTITLEQEDREIEVQMAESAITLQSLTIEANPFKNGPVEQSQSIEVVDRDYIEKNNTGTFANALEKLPGISTINTGVGISKPVIRGMSFNRIMVNDRGIKQEGQQWGADHGLEIDPFDVDRVEVIKGPASLIYGSDGMAGVINISPGSLPAEGNLRGHLISSYRTNNNMWGNTAMVEGNENDMVFRARFTAQDFNDYRVPTDQFVYAGYVLPVYDNRLKNTAGRERHFSVMGGVRKDWGKSTFTVSQFNQKAGIFTGAVGIPNSYNLRHNGDNSNIEFPRQDNMHLKMISNTTVQLNKNWLEIDLGYQKNRRLEESLPHAHGIGPNPEGTLALGLFLNTYTANVRYNQHLNESHQSIIGFQSSYMENRHTGFEFLLPAFKSLQGGFFYFHEYRWKDNFILNAGIRGDGAQHRIEEHLQPIYDRLNPTGEYEQRNPQIDRNFFNVSGSTGLSWIINHENNLKINLGSSYRIPTPIELSTNGIHHGNFRHEIGNPNLDSERSYQADLNYSHAKKNLLIGISPFFGYYDGYIYLAPTGLFSTIPGASTMWEYRQNDAVFMGGEVKAEWVVFPNFNLSLAGEYIYNLNLDSGLPLPLTPPFSILTGAEYKLPTISHIFNNGYIFVEYRHVSRQDRVDRNERVTPGYGLVEAGLGWNMEFRNQPIKFQISGQNLTNTYYFNHLSRYRLLNLPEQGRNISVSLKIPFDIKN</sequence>
<dbReference type="InterPro" id="IPR036942">
    <property type="entry name" value="Beta-barrel_TonB_sf"/>
</dbReference>
<keyword evidence="3 10" id="KW-1134">Transmembrane beta strand</keyword>
<evidence type="ECO:0000259" key="13">
    <source>
        <dbReference type="Pfam" id="PF00593"/>
    </source>
</evidence>
<keyword evidence="4 10" id="KW-0812">Transmembrane</keyword>
<proteinExistence type="inferred from homology"/>
<organism evidence="15 16">
    <name type="scientific">Negadavirga shengliensis</name>
    <dbReference type="NCBI Taxonomy" id="1389218"/>
    <lineage>
        <taxon>Bacteria</taxon>
        <taxon>Pseudomonadati</taxon>
        <taxon>Bacteroidota</taxon>
        <taxon>Cytophagia</taxon>
        <taxon>Cytophagales</taxon>
        <taxon>Cyclobacteriaceae</taxon>
        <taxon>Negadavirga</taxon>
    </lineage>
</organism>
<comment type="caution">
    <text evidence="15">The sequence shown here is derived from an EMBL/GenBank/DDBJ whole genome shotgun (WGS) entry which is preliminary data.</text>
</comment>
<evidence type="ECO:0000256" key="4">
    <source>
        <dbReference type="ARBA" id="ARBA00022692"/>
    </source>
</evidence>
<dbReference type="InterPro" id="IPR012910">
    <property type="entry name" value="Plug_dom"/>
</dbReference>
<dbReference type="Gene3D" id="2.170.130.10">
    <property type="entry name" value="TonB-dependent receptor, plug domain"/>
    <property type="match status" value="1"/>
</dbReference>
<keyword evidence="2 10" id="KW-0813">Transport</keyword>
<dbReference type="PANTHER" id="PTHR30069">
    <property type="entry name" value="TONB-DEPENDENT OUTER MEMBRANE RECEPTOR"/>
    <property type="match status" value="1"/>
</dbReference>
<evidence type="ECO:0000256" key="7">
    <source>
        <dbReference type="ARBA" id="ARBA00023136"/>
    </source>
</evidence>
<keyword evidence="16" id="KW-1185">Reference proteome</keyword>
<keyword evidence="7 10" id="KW-0472">Membrane</keyword>
<evidence type="ECO:0000256" key="6">
    <source>
        <dbReference type="ARBA" id="ARBA00023077"/>
    </source>
</evidence>
<evidence type="ECO:0000256" key="11">
    <source>
        <dbReference type="RuleBase" id="RU003357"/>
    </source>
</evidence>
<accession>A0ABV9SZF5</accession>
<dbReference type="Proteomes" id="UP001595818">
    <property type="component" value="Unassembled WGS sequence"/>
</dbReference>
<feature type="domain" description="TonB-dependent receptor plug" evidence="14">
    <location>
        <begin position="124"/>
        <end position="226"/>
    </location>
</feature>
<keyword evidence="5 12" id="KW-0732">Signal</keyword>
<gene>
    <name evidence="15" type="ORF">ACFPFU_08945</name>
</gene>
<keyword evidence="9 10" id="KW-0998">Cell outer membrane</keyword>
<evidence type="ECO:0000256" key="2">
    <source>
        <dbReference type="ARBA" id="ARBA00022448"/>
    </source>
</evidence>
<evidence type="ECO:0000256" key="1">
    <source>
        <dbReference type="ARBA" id="ARBA00004571"/>
    </source>
</evidence>
<dbReference type="InterPro" id="IPR000531">
    <property type="entry name" value="Beta-barrel_TonB"/>
</dbReference>
<keyword evidence="6 11" id="KW-0798">TonB box</keyword>
<keyword evidence="8 15" id="KW-0675">Receptor</keyword>
<dbReference type="InterPro" id="IPR039426">
    <property type="entry name" value="TonB-dep_rcpt-like"/>
</dbReference>
<evidence type="ECO:0000259" key="14">
    <source>
        <dbReference type="Pfam" id="PF07715"/>
    </source>
</evidence>
<dbReference type="Pfam" id="PF07715">
    <property type="entry name" value="Plug"/>
    <property type="match status" value="1"/>
</dbReference>
<feature type="chain" id="PRO_5046989388" evidence="12">
    <location>
        <begin position="22"/>
        <end position="790"/>
    </location>
</feature>
<evidence type="ECO:0000256" key="10">
    <source>
        <dbReference type="PROSITE-ProRule" id="PRU01360"/>
    </source>
</evidence>
<name>A0ABV9SZF5_9BACT</name>
<dbReference type="EMBL" id="JBHSJJ010000004">
    <property type="protein sequence ID" value="MFC4871810.1"/>
    <property type="molecule type" value="Genomic_DNA"/>
</dbReference>
<evidence type="ECO:0000256" key="5">
    <source>
        <dbReference type="ARBA" id="ARBA00022729"/>
    </source>
</evidence>
<evidence type="ECO:0000313" key="15">
    <source>
        <dbReference type="EMBL" id="MFC4871810.1"/>
    </source>
</evidence>
<evidence type="ECO:0000256" key="9">
    <source>
        <dbReference type="ARBA" id="ARBA00023237"/>
    </source>
</evidence>